<reference evidence="4 5" key="1">
    <citation type="submission" date="2020-07" db="EMBL/GenBank/DDBJ databases">
        <title>Fungal Genomes of the International Space Station.</title>
        <authorList>
            <person name="Seuylemezian A."/>
            <person name="Singh N.K."/>
            <person name="Wood J."/>
            <person name="Venkateswaran K."/>
        </authorList>
    </citation>
    <scope>NUCLEOTIDE SEQUENCE [LARGE SCALE GENOMIC DNA]</scope>
    <source>
        <strain evidence="4 5">PL-B2</strain>
    </source>
</reference>
<evidence type="ECO:0000259" key="3">
    <source>
        <dbReference type="PROSITE" id="PS50887"/>
    </source>
</evidence>
<dbReference type="CDD" id="cd01949">
    <property type="entry name" value="GGDEF"/>
    <property type="match status" value="1"/>
</dbReference>
<dbReference type="RefSeq" id="WP_221875449.1">
    <property type="nucleotide sequence ID" value="NZ_JACWFH010000033.1"/>
</dbReference>
<dbReference type="EMBL" id="JACWFH010000033">
    <property type="protein sequence ID" value="MBY0099237.1"/>
    <property type="molecule type" value="Genomic_DNA"/>
</dbReference>
<dbReference type="Gene3D" id="3.30.70.270">
    <property type="match status" value="1"/>
</dbReference>
<dbReference type="InterPro" id="IPR050469">
    <property type="entry name" value="Diguanylate_Cyclase"/>
</dbReference>
<feature type="transmembrane region" description="Helical" evidence="1">
    <location>
        <begin position="67"/>
        <end position="87"/>
    </location>
</feature>
<dbReference type="CDD" id="cd00130">
    <property type="entry name" value="PAS"/>
    <property type="match status" value="1"/>
</dbReference>
<gene>
    <name evidence="4" type="ORF">H0185_20945</name>
</gene>
<dbReference type="Pfam" id="PF16927">
    <property type="entry name" value="HisKA_7TM"/>
    <property type="match status" value="1"/>
</dbReference>
<evidence type="ECO:0000256" key="1">
    <source>
        <dbReference type="SAM" id="Phobius"/>
    </source>
</evidence>
<name>A0ABS7KAD3_9BACI</name>
<keyword evidence="5" id="KW-1185">Reference proteome</keyword>
<evidence type="ECO:0000259" key="2">
    <source>
        <dbReference type="PROSITE" id="PS50113"/>
    </source>
</evidence>
<dbReference type="PANTHER" id="PTHR45138:SF9">
    <property type="entry name" value="DIGUANYLATE CYCLASE DGCM-RELATED"/>
    <property type="match status" value="1"/>
</dbReference>
<accession>A0ABS7KAD3</accession>
<dbReference type="InterPro" id="IPR029787">
    <property type="entry name" value="Nucleotide_cyclase"/>
</dbReference>
<dbReference type="Pfam" id="PF00990">
    <property type="entry name" value="GGDEF"/>
    <property type="match status" value="1"/>
</dbReference>
<organism evidence="4 5">
    <name type="scientific">Mesobacillus maritimus</name>
    <dbReference type="NCBI Taxonomy" id="1643336"/>
    <lineage>
        <taxon>Bacteria</taxon>
        <taxon>Bacillati</taxon>
        <taxon>Bacillota</taxon>
        <taxon>Bacilli</taxon>
        <taxon>Bacillales</taxon>
        <taxon>Bacillaceae</taxon>
        <taxon>Mesobacillus</taxon>
    </lineage>
</organism>
<comment type="caution">
    <text evidence="4">The sequence shown here is derived from an EMBL/GenBank/DDBJ whole genome shotgun (WGS) entry which is preliminary data.</text>
</comment>
<feature type="transmembrane region" description="Helical" evidence="1">
    <location>
        <begin position="179"/>
        <end position="197"/>
    </location>
</feature>
<dbReference type="InterPro" id="IPR000160">
    <property type="entry name" value="GGDEF_dom"/>
</dbReference>
<feature type="transmembrane region" description="Helical" evidence="1">
    <location>
        <begin position="38"/>
        <end position="55"/>
    </location>
</feature>
<dbReference type="InterPro" id="IPR035965">
    <property type="entry name" value="PAS-like_dom_sf"/>
</dbReference>
<dbReference type="InterPro" id="IPR000014">
    <property type="entry name" value="PAS"/>
</dbReference>
<dbReference type="NCBIfam" id="TIGR00254">
    <property type="entry name" value="GGDEF"/>
    <property type="match status" value="1"/>
</dbReference>
<feature type="transmembrane region" description="Helical" evidence="1">
    <location>
        <begin position="99"/>
        <end position="116"/>
    </location>
</feature>
<feature type="domain" description="PAC" evidence="2">
    <location>
        <begin position="297"/>
        <end position="348"/>
    </location>
</feature>
<dbReference type="SMART" id="SM00267">
    <property type="entry name" value="GGDEF"/>
    <property type="match status" value="1"/>
</dbReference>
<keyword evidence="1" id="KW-0472">Membrane</keyword>
<feature type="transmembrane region" description="Helical" evidence="1">
    <location>
        <begin position="203"/>
        <end position="226"/>
    </location>
</feature>
<dbReference type="PANTHER" id="PTHR45138">
    <property type="entry name" value="REGULATORY COMPONENTS OF SENSORY TRANSDUCTION SYSTEM"/>
    <property type="match status" value="1"/>
</dbReference>
<sequence>MLEELWGYLLCIILAGVLSLFLSVYVRLKLTGVPGARYFMYATLLSAFFTFAYTFELFSSTLGQIKFWLRIEYLAMPFIPLLMLFMCFEYVGQKLNQRLSLMLYVIPVITVFLVNTNDLHHLYYSSVALRSDTPFPILALEYGPGFYVHALFVFMCLMISVVILLMHIKKSLFKFRMQILLMVAGLIMPIIANHFYLNGMSPYGIDLGPVSMSLSFLFHGAALFWFQMFNVAPIARETVFESMHEGVIVINQQKAIVDYNLSVVKVIPTLTSDAIGRPIFDLLNRNQVLSEIIHRGQECDYDMYIGKDMHYFHIRFSPVHNKNHLQIGQIITFVDITERVHLQERLQELASIDGLTQVFNRMYFKKTAEEKIEQLTDKHVSLIMFDIDHFKSVNDCYGHEAGDMVLTHVVEVAKNSLRKEDIMGRYGGEEFIICLPDTPIQEAYEVANGIRENIAANPIVIDNIEITVTSSFGLSHAYRVGDNQNTLQTLTRQADQALYEAKRAGRNCVQVLTVPTPTFAVVGE</sequence>
<evidence type="ECO:0000313" key="4">
    <source>
        <dbReference type="EMBL" id="MBY0099237.1"/>
    </source>
</evidence>
<dbReference type="InterPro" id="IPR031621">
    <property type="entry name" value="HisKA_7TM"/>
</dbReference>
<feature type="transmembrane region" description="Helical" evidence="1">
    <location>
        <begin position="6"/>
        <end position="26"/>
    </location>
</feature>
<protein>
    <submittedName>
        <fullName evidence="4">Diguanylate cyclase</fullName>
    </submittedName>
</protein>
<dbReference type="Pfam" id="PF13426">
    <property type="entry name" value="PAS_9"/>
    <property type="match status" value="1"/>
</dbReference>
<evidence type="ECO:0000313" key="5">
    <source>
        <dbReference type="Proteomes" id="UP000769780"/>
    </source>
</evidence>
<feature type="domain" description="GGDEF" evidence="3">
    <location>
        <begin position="378"/>
        <end position="514"/>
    </location>
</feature>
<feature type="transmembrane region" description="Helical" evidence="1">
    <location>
        <begin position="146"/>
        <end position="167"/>
    </location>
</feature>
<dbReference type="SUPFAM" id="SSF55073">
    <property type="entry name" value="Nucleotide cyclase"/>
    <property type="match status" value="1"/>
</dbReference>
<dbReference type="InterPro" id="IPR043128">
    <property type="entry name" value="Rev_trsase/Diguanyl_cyclase"/>
</dbReference>
<dbReference type="Gene3D" id="3.30.450.20">
    <property type="entry name" value="PAS domain"/>
    <property type="match status" value="1"/>
</dbReference>
<dbReference type="PROSITE" id="PS50113">
    <property type="entry name" value="PAC"/>
    <property type="match status" value="1"/>
</dbReference>
<dbReference type="InterPro" id="IPR000700">
    <property type="entry name" value="PAS-assoc_C"/>
</dbReference>
<proteinExistence type="predicted"/>
<dbReference type="PROSITE" id="PS50887">
    <property type="entry name" value="GGDEF"/>
    <property type="match status" value="1"/>
</dbReference>
<dbReference type="Proteomes" id="UP000769780">
    <property type="component" value="Unassembled WGS sequence"/>
</dbReference>
<keyword evidence="1" id="KW-0812">Transmembrane</keyword>
<dbReference type="SUPFAM" id="SSF55785">
    <property type="entry name" value="PYP-like sensor domain (PAS domain)"/>
    <property type="match status" value="1"/>
</dbReference>
<keyword evidence="1" id="KW-1133">Transmembrane helix</keyword>